<gene>
    <name evidence="3" type="ORF">F9278_41655</name>
</gene>
<dbReference type="GO" id="GO:0016616">
    <property type="term" value="F:oxidoreductase activity, acting on the CH-OH group of donors, NAD or NADP as acceptor"/>
    <property type="evidence" value="ECO:0007669"/>
    <property type="project" value="TreeGrafter"/>
</dbReference>
<dbReference type="EMBL" id="CP045096">
    <property type="protein sequence ID" value="QFR03135.1"/>
    <property type="molecule type" value="Genomic_DNA"/>
</dbReference>
<evidence type="ECO:0000313" key="4">
    <source>
        <dbReference type="Proteomes" id="UP000327294"/>
    </source>
</evidence>
<dbReference type="PROSITE" id="PS00061">
    <property type="entry name" value="ADH_SHORT"/>
    <property type="match status" value="1"/>
</dbReference>
<dbReference type="FunFam" id="3.40.50.720:FF:000084">
    <property type="entry name" value="Short-chain dehydrogenase reductase"/>
    <property type="match status" value="1"/>
</dbReference>
<comment type="similarity">
    <text evidence="1">Belongs to the short-chain dehydrogenases/reductases (SDR) family.</text>
</comment>
<protein>
    <submittedName>
        <fullName evidence="3">SDR family oxidoreductase</fullName>
    </submittedName>
</protein>
<reference evidence="3 4" key="1">
    <citation type="submission" date="2019-10" db="EMBL/GenBank/DDBJ databases">
        <title>Streptomyces sp. strain GY16 isolated from leaves of Broussonetia papyrifera.</title>
        <authorList>
            <person name="Mo P."/>
        </authorList>
    </citation>
    <scope>NUCLEOTIDE SEQUENCE [LARGE SCALE GENOMIC DNA]</scope>
    <source>
        <strain evidence="3 4">GY16</strain>
    </source>
</reference>
<dbReference type="PROSITE" id="PS51257">
    <property type="entry name" value="PROKAR_LIPOPROTEIN"/>
    <property type="match status" value="1"/>
</dbReference>
<dbReference type="Proteomes" id="UP000327294">
    <property type="component" value="Chromosome"/>
</dbReference>
<dbReference type="KEGG" id="sphv:F9278_41655"/>
<dbReference type="AlphaFoldDB" id="A0A5P8KJA1"/>
<evidence type="ECO:0000313" key="3">
    <source>
        <dbReference type="EMBL" id="QFR03135.1"/>
    </source>
</evidence>
<dbReference type="GO" id="GO:0006633">
    <property type="term" value="P:fatty acid biosynthetic process"/>
    <property type="evidence" value="ECO:0007669"/>
    <property type="project" value="TreeGrafter"/>
</dbReference>
<dbReference type="Gene3D" id="3.40.50.720">
    <property type="entry name" value="NAD(P)-binding Rossmann-like Domain"/>
    <property type="match status" value="1"/>
</dbReference>
<evidence type="ECO:0000256" key="1">
    <source>
        <dbReference type="ARBA" id="ARBA00006484"/>
    </source>
</evidence>
<sequence>MEGGRALVFGAGGLGAACARGLAEAGTRLVVVDADESRLKAFREDPRMAEADIETVVADVTSSESCDEAVAAAARLLGGLDVLVHAVGTNDRRPVVDIPDEVWDRILTLNLSSAFWIGRAAGRVMGEAGGGRMVFFSSVSSKLAHRHHAPYAATKGGLDQLIKVMAREWAADGVTVNAVAPGYTETELTRAYLDKPGMRDEMTGLVPAGRLGTPEDVVGATLFLASPRASFVTGQVLYVDGGRTLV</sequence>
<proteinExistence type="inferred from homology"/>
<dbReference type="CDD" id="cd05233">
    <property type="entry name" value="SDR_c"/>
    <property type="match status" value="1"/>
</dbReference>
<dbReference type="PRINTS" id="PR00080">
    <property type="entry name" value="SDRFAMILY"/>
</dbReference>
<organism evidence="3 4">
    <name type="scientific">Streptomyces phaeolivaceus</name>
    <dbReference type="NCBI Taxonomy" id="2653200"/>
    <lineage>
        <taxon>Bacteria</taxon>
        <taxon>Bacillati</taxon>
        <taxon>Actinomycetota</taxon>
        <taxon>Actinomycetes</taxon>
        <taxon>Kitasatosporales</taxon>
        <taxon>Streptomycetaceae</taxon>
        <taxon>Streptomyces</taxon>
    </lineage>
</organism>
<keyword evidence="4" id="KW-1185">Reference proteome</keyword>
<dbReference type="GO" id="GO:0048038">
    <property type="term" value="F:quinone binding"/>
    <property type="evidence" value="ECO:0007669"/>
    <property type="project" value="TreeGrafter"/>
</dbReference>
<accession>A0A5P8KJA1</accession>
<dbReference type="SUPFAM" id="SSF51735">
    <property type="entry name" value="NAD(P)-binding Rossmann-fold domains"/>
    <property type="match status" value="1"/>
</dbReference>
<dbReference type="InterPro" id="IPR002347">
    <property type="entry name" value="SDR_fam"/>
</dbReference>
<name>A0A5P8KJA1_9ACTN</name>
<dbReference type="InterPro" id="IPR036291">
    <property type="entry name" value="NAD(P)-bd_dom_sf"/>
</dbReference>
<dbReference type="PANTHER" id="PTHR42760:SF133">
    <property type="entry name" value="3-OXOACYL-[ACYL-CARRIER-PROTEIN] REDUCTASE"/>
    <property type="match status" value="1"/>
</dbReference>
<keyword evidence="2" id="KW-0560">Oxidoreductase</keyword>
<dbReference type="Pfam" id="PF13561">
    <property type="entry name" value="adh_short_C2"/>
    <property type="match status" value="1"/>
</dbReference>
<dbReference type="InterPro" id="IPR020904">
    <property type="entry name" value="Sc_DH/Rdtase_CS"/>
</dbReference>
<dbReference type="PRINTS" id="PR00081">
    <property type="entry name" value="GDHRDH"/>
</dbReference>
<dbReference type="PANTHER" id="PTHR42760">
    <property type="entry name" value="SHORT-CHAIN DEHYDROGENASES/REDUCTASES FAMILY MEMBER"/>
    <property type="match status" value="1"/>
</dbReference>
<evidence type="ECO:0000256" key="2">
    <source>
        <dbReference type="ARBA" id="ARBA00023002"/>
    </source>
</evidence>